<evidence type="ECO:0000313" key="2">
    <source>
        <dbReference type="EMBL" id="QQT99721.1"/>
    </source>
</evidence>
<dbReference type="Pfam" id="PF02602">
    <property type="entry name" value="HEM4"/>
    <property type="match status" value="1"/>
</dbReference>
<gene>
    <name evidence="2" type="ORF">I6I88_16345</name>
</gene>
<dbReference type="GO" id="GO:0005829">
    <property type="term" value="C:cytosol"/>
    <property type="evidence" value="ECO:0007669"/>
    <property type="project" value="TreeGrafter"/>
</dbReference>
<accession>A0A9Q6Z5G1</accession>
<dbReference type="GeneID" id="93529251"/>
<dbReference type="InterPro" id="IPR039793">
    <property type="entry name" value="UROS/Hem4"/>
</dbReference>
<sequence>MPTVLSTRLLSDAHRQLLQTADVQWMEEDFIAIIPQEFAVETVRDIVVFTSQNAVKSVLNNTKAAVLKTKPAICVGVKTKALLEQEGWEVLAWTHYAKELTAIIERDFKNKSFSFCCGNIRREVLPTFFRQHNLVFDEYEAYQTVKQPHQIQQKIDGICFYSPSGIESFLQNNSITTEVCFCIGDTTADALKEITTQVVVASQPTIEATLLACLAYYK</sequence>
<dbReference type="GO" id="GO:0006780">
    <property type="term" value="P:uroporphyrinogen III biosynthetic process"/>
    <property type="evidence" value="ECO:0007669"/>
    <property type="project" value="InterPro"/>
</dbReference>
<protein>
    <submittedName>
        <fullName evidence="2">Uroporphyrinogen-III synthase</fullName>
    </submittedName>
</protein>
<dbReference type="Proteomes" id="UP000596202">
    <property type="component" value="Chromosome"/>
</dbReference>
<dbReference type="Gene3D" id="3.40.50.10090">
    <property type="match status" value="2"/>
</dbReference>
<dbReference type="PANTHER" id="PTHR12390:SF0">
    <property type="entry name" value="UROPORPHYRINOGEN-III SYNTHASE"/>
    <property type="match status" value="1"/>
</dbReference>
<dbReference type="InterPro" id="IPR036108">
    <property type="entry name" value="4pyrrol_syn_uPrphyn_synt_sf"/>
</dbReference>
<evidence type="ECO:0000313" key="3">
    <source>
        <dbReference type="Proteomes" id="UP000596202"/>
    </source>
</evidence>
<proteinExistence type="predicted"/>
<dbReference type="PANTHER" id="PTHR12390">
    <property type="entry name" value="UROPORPHYRINOGEN III SYNTHASE"/>
    <property type="match status" value="1"/>
</dbReference>
<dbReference type="SUPFAM" id="SSF69618">
    <property type="entry name" value="HemD-like"/>
    <property type="match status" value="1"/>
</dbReference>
<dbReference type="CDD" id="cd06578">
    <property type="entry name" value="HemD"/>
    <property type="match status" value="1"/>
</dbReference>
<dbReference type="EMBL" id="CP068108">
    <property type="protein sequence ID" value="QQT99721.1"/>
    <property type="molecule type" value="Genomic_DNA"/>
</dbReference>
<evidence type="ECO:0000259" key="1">
    <source>
        <dbReference type="Pfam" id="PF02602"/>
    </source>
</evidence>
<dbReference type="RefSeq" id="WP_002988004.1">
    <property type="nucleotide sequence ID" value="NZ_CP068108.1"/>
</dbReference>
<dbReference type="InterPro" id="IPR003754">
    <property type="entry name" value="4pyrrol_synth_uPrphyn_synth"/>
</dbReference>
<dbReference type="GO" id="GO:0004852">
    <property type="term" value="F:uroporphyrinogen-III synthase activity"/>
    <property type="evidence" value="ECO:0007669"/>
    <property type="project" value="InterPro"/>
</dbReference>
<reference evidence="2 3" key="1">
    <citation type="submission" date="2021-01" db="EMBL/GenBank/DDBJ databases">
        <title>FDA dAtabase for Regulatory Grade micrObial Sequences (FDA-ARGOS): Supporting development and validation of Infectious Disease Dx tests.</title>
        <authorList>
            <person name="Sproer C."/>
            <person name="Gronow S."/>
            <person name="Severitt S."/>
            <person name="Schroder I."/>
            <person name="Tallon L."/>
            <person name="Sadzewicz L."/>
            <person name="Zhao X."/>
            <person name="Boylan J."/>
            <person name="Ott S."/>
            <person name="Bowen H."/>
            <person name="Vavikolanu K."/>
            <person name="Mehta A."/>
            <person name="Aluvathingal J."/>
            <person name="Nadendla S."/>
            <person name="Lowell S."/>
            <person name="Myers T."/>
            <person name="Yan Y."/>
            <person name="Sichtig H."/>
        </authorList>
    </citation>
    <scope>NUCLEOTIDE SEQUENCE [LARGE SCALE GENOMIC DNA]</scope>
    <source>
        <strain evidence="2 3">FDAARGOS_1131</strain>
    </source>
</reference>
<organism evidence="2 3">
    <name type="scientific">Myroides odoratus</name>
    <name type="common">Flavobacterium odoratum</name>
    <dbReference type="NCBI Taxonomy" id="256"/>
    <lineage>
        <taxon>Bacteria</taxon>
        <taxon>Pseudomonadati</taxon>
        <taxon>Bacteroidota</taxon>
        <taxon>Flavobacteriia</taxon>
        <taxon>Flavobacteriales</taxon>
        <taxon>Flavobacteriaceae</taxon>
        <taxon>Myroides</taxon>
    </lineage>
</organism>
<dbReference type="OrthoDB" id="1523900at2"/>
<name>A0A9Q6Z5G1_MYROD</name>
<feature type="domain" description="Tetrapyrrole biosynthesis uroporphyrinogen III synthase" evidence="1">
    <location>
        <begin position="18"/>
        <end position="208"/>
    </location>
</feature>
<dbReference type="AlphaFoldDB" id="A0A9Q6Z5G1"/>